<feature type="chain" id="PRO_5005893344" evidence="2">
    <location>
        <begin position="23"/>
        <end position="156"/>
    </location>
</feature>
<keyword evidence="4" id="KW-1185">Reference proteome</keyword>
<organism evidence="4 5">
    <name type="scientific">Syphacia muris</name>
    <dbReference type="NCBI Taxonomy" id="451379"/>
    <lineage>
        <taxon>Eukaryota</taxon>
        <taxon>Metazoa</taxon>
        <taxon>Ecdysozoa</taxon>
        <taxon>Nematoda</taxon>
        <taxon>Chromadorea</taxon>
        <taxon>Rhabditida</taxon>
        <taxon>Spirurina</taxon>
        <taxon>Oxyuridomorpha</taxon>
        <taxon>Oxyuroidea</taxon>
        <taxon>Oxyuridae</taxon>
        <taxon>Syphacia</taxon>
    </lineage>
</organism>
<sequence length="156" mass="17709">MLLVYLALILLVTLTIPSIAYQYENASEGILHQQFNNKPTETLIHETYRQHPRNVRDSNSNKRQDDTKAASDADGSEDAEMNKCNSPALRNLMLENMDTSTSLSKRRINKKAEELFGGNVDVICSRGHFSYIYSSNLYCETTKEGVTCVAYRQVHK</sequence>
<evidence type="ECO:0000256" key="1">
    <source>
        <dbReference type="SAM" id="MobiDB-lite"/>
    </source>
</evidence>
<feature type="signal peptide" evidence="2">
    <location>
        <begin position="1"/>
        <end position="22"/>
    </location>
</feature>
<feature type="domain" description="Ground-like" evidence="3">
    <location>
        <begin position="82"/>
        <end position="151"/>
    </location>
</feature>
<name>A0A0N5ARA9_9BILA</name>
<proteinExistence type="predicted"/>
<reference evidence="5" key="1">
    <citation type="submission" date="2017-02" db="UniProtKB">
        <authorList>
            <consortium name="WormBaseParasite"/>
        </authorList>
    </citation>
    <scope>IDENTIFICATION</scope>
</reference>
<accession>A0A0N5ARA9</accession>
<dbReference type="InterPro" id="IPR007284">
    <property type="entry name" value="Ground-like_dom"/>
</dbReference>
<keyword evidence="2" id="KW-0732">Signal</keyword>
<feature type="region of interest" description="Disordered" evidence="1">
    <location>
        <begin position="48"/>
        <end position="81"/>
    </location>
</feature>
<dbReference type="Pfam" id="PF04155">
    <property type="entry name" value="Ground-like"/>
    <property type="match status" value="1"/>
</dbReference>
<dbReference type="AlphaFoldDB" id="A0A0N5ARA9"/>
<evidence type="ECO:0000313" key="5">
    <source>
        <dbReference type="WBParaSite" id="SMUV_0000725001-mRNA-1"/>
    </source>
</evidence>
<protein>
    <submittedName>
        <fullName evidence="5">Ground-like domain-containing protein</fullName>
    </submittedName>
</protein>
<dbReference type="Proteomes" id="UP000046393">
    <property type="component" value="Unplaced"/>
</dbReference>
<evidence type="ECO:0000256" key="2">
    <source>
        <dbReference type="SAM" id="SignalP"/>
    </source>
</evidence>
<feature type="compositionally biased region" description="Basic and acidic residues" evidence="1">
    <location>
        <begin position="48"/>
        <end position="71"/>
    </location>
</feature>
<evidence type="ECO:0000313" key="4">
    <source>
        <dbReference type="Proteomes" id="UP000046393"/>
    </source>
</evidence>
<evidence type="ECO:0000259" key="3">
    <source>
        <dbReference type="Pfam" id="PF04155"/>
    </source>
</evidence>
<dbReference type="WBParaSite" id="SMUV_0000725001-mRNA-1">
    <property type="protein sequence ID" value="SMUV_0000725001-mRNA-1"/>
    <property type="gene ID" value="SMUV_0000725001"/>
</dbReference>